<dbReference type="AlphaFoldDB" id="A0A838Y5H4"/>
<comment type="caution">
    <text evidence="5">The sequence shown here is derived from an EMBL/GenBank/DDBJ whole genome shotgun (WGS) entry which is preliminary data.</text>
</comment>
<evidence type="ECO:0008006" key="7">
    <source>
        <dbReference type="Google" id="ProtNLM"/>
    </source>
</evidence>
<protein>
    <recommendedName>
        <fullName evidence="7">Blue (type 1) copper domain-containing protein</fullName>
    </recommendedName>
</protein>
<dbReference type="Gene3D" id="2.60.40.420">
    <property type="entry name" value="Cupredoxins - blue copper proteins"/>
    <property type="match status" value="1"/>
</dbReference>
<evidence type="ECO:0000256" key="4">
    <source>
        <dbReference type="SAM" id="SignalP"/>
    </source>
</evidence>
<dbReference type="InterPro" id="IPR050845">
    <property type="entry name" value="Cu-binding_ET"/>
</dbReference>
<proteinExistence type="predicted"/>
<dbReference type="InterPro" id="IPR008972">
    <property type="entry name" value="Cupredoxin"/>
</dbReference>
<evidence type="ECO:0000256" key="1">
    <source>
        <dbReference type="ARBA" id="ARBA00004459"/>
    </source>
</evidence>
<dbReference type="RefSeq" id="WP_181836191.1">
    <property type="nucleotide sequence ID" value="NZ_JACERN010000031.1"/>
</dbReference>
<feature type="signal peptide" evidence="4">
    <location>
        <begin position="1"/>
        <end position="19"/>
    </location>
</feature>
<evidence type="ECO:0000256" key="3">
    <source>
        <dbReference type="ARBA" id="ARBA00023008"/>
    </source>
</evidence>
<evidence type="ECO:0000313" key="6">
    <source>
        <dbReference type="Proteomes" id="UP000545606"/>
    </source>
</evidence>
<keyword evidence="6" id="KW-1185">Reference proteome</keyword>
<dbReference type="EMBL" id="JACERN010000031">
    <property type="protein sequence ID" value="MBA4709108.1"/>
    <property type="molecule type" value="Genomic_DNA"/>
</dbReference>
<evidence type="ECO:0000313" key="5">
    <source>
        <dbReference type="EMBL" id="MBA4709108.1"/>
    </source>
</evidence>
<keyword evidence="4" id="KW-0732">Signal</keyword>
<reference evidence="5 6" key="1">
    <citation type="submission" date="2020-07" db="EMBL/GenBank/DDBJ databases">
        <title>Draft genome sequence of violacein-producing bacteria and related species.</title>
        <authorList>
            <person name="Wilson H.S."/>
            <person name="De Leon M.E."/>
        </authorList>
    </citation>
    <scope>NUCLEOTIDE SEQUENCE [LARGE SCALE GENOMIC DNA]</scope>
    <source>
        <strain evidence="5 6">HSC-21Su07</strain>
    </source>
</reference>
<sequence>MKYQRPLLLTLLLPAAAMAQMQGMDMPEQFAFGQPAEESAATRTIHVEATDTMRLKFDSMSIRRGDVVKFVVRNSGQAPHEFAIGDESFRKEHLLEMRKQMAGMEHQDVNVLSLKGGETKTIVWRFDPVKSKSVLFACYVPGHFEAGMYHRHVMLKQALPN</sequence>
<feature type="chain" id="PRO_5032358976" description="Blue (type 1) copper domain-containing protein" evidence="4">
    <location>
        <begin position="20"/>
        <end position="161"/>
    </location>
</feature>
<dbReference type="PANTHER" id="PTHR38439">
    <property type="entry name" value="AURACYANIN-B"/>
    <property type="match status" value="1"/>
</dbReference>
<comment type="subcellular location">
    <subcellularLocation>
        <location evidence="1">Cell outer membrane</location>
        <topology evidence="1">Lipid-anchor</topology>
    </subcellularLocation>
</comment>
<dbReference type="GO" id="GO:0046872">
    <property type="term" value="F:metal ion binding"/>
    <property type="evidence" value="ECO:0007669"/>
    <property type="project" value="UniProtKB-KW"/>
</dbReference>
<organism evidence="5 6">
    <name type="scientific">Aquitalea aquatica</name>
    <dbReference type="NCBI Taxonomy" id="3044273"/>
    <lineage>
        <taxon>Bacteria</taxon>
        <taxon>Pseudomonadati</taxon>
        <taxon>Pseudomonadota</taxon>
        <taxon>Betaproteobacteria</taxon>
        <taxon>Neisseriales</taxon>
        <taxon>Chromobacteriaceae</taxon>
        <taxon>Aquitalea</taxon>
    </lineage>
</organism>
<keyword evidence="3" id="KW-0186">Copper</keyword>
<evidence type="ECO:0000256" key="2">
    <source>
        <dbReference type="ARBA" id="ARBA00022723"/>
    </source>
</evidence>
<dbReference type="Proteomes" id="UP000545606">
    <property type="component" value="Unassembled WGS sequence"/>
</dbReference>
<dbReference type="SUPFAM" id="SSF49503">
    <property type="entry name" value="Cupredoxins"/>
    <property type="match status" value="1"/>
</dbReference>
<accession>A0A838Y5H4</accession>
<gene>
    <name evidence="5" type="ORF">H2Z84_12055</name>
</gene>
<dbReference type="GO" id="GO:0009279">
    <property type="term" value="C:cell outer membrane"/>
    <property type="evidence" value="ECO:0007669"/>
    <property type="project" value="UniProtKB-SubCell"/>
</dbReference>
<name>A0A838Y5H4_9NEIS</name>
<dbReference type="PANTHER" id="PTHR38439:SF3">
    <property type="entry name" value="COPPER-RESISTANT CUPROPROTEIN COPI"/>
    <property type="match status" value="1"/>
</dbReference>
<keyword evidence="2" id="KW-0479">Metal-binding</keyword>